<dbReference type="Proteomes" id="UP000054558">
    <property type="component" value="Unassembled WGS sequence"/>
</dbReference>
<evidence type="ECO:0000313" key="1">
    <source>
        <dbReference type="EMBL" id="GAQ79792.1"/>
    </source>
</evidence>
<proteinExistence type="predicted"/>
<keyword evidence="2" id="KW-1185">Reference proteome</keyword>
<dbReference type="EMBL" id="DF236987">
    <property type="protein sequence ID" value="GAQ79792.1"/>
    <property type="molecule type" value="Genomic_DNA"/>
</dbReference>
<dbReference type="PANTHER" id="PTHR34144">
    <property type="entry name" value="CHROMOSOME 8, WHOLE GENOME SHOTGUN SEQUENCE"/>
    <property type="match status" value="1"/>
</dbReference>
<gene>
    <name evidence="1" type="ORF">KFL_000380250</name>
</gene>
<organism evidence="1 2">
    <name type="scientific">Klebsormidium nitens</name>
    <name type="common">Green alga</name>
    <name type="synonym">Ulothrix nitens</name>
    <dbReference type="NCBI Taxonomy" id="105231"/>
    <lineage>
        <taxon>Eukaryota</taxon>
        <taxon>Viridiplantae</taxon>
        <taxon>Streptophyta</taxon>
        <taxon>Klebsormidiophyceae</taxon>
        <taxon>Klebsormidiales</taxon>
        <taxon>Klebsormidiaceae</taxon>
        <taxon>Klebsormidium</taxon>
    </lineage>
</organism>
<dbReference type="PANTHER" id="PTHR34144:SF7">
    <property type="entry name" value="EXPORT PROTEIN (CAP59), PUTATIVE (AFU_ORTHOLOGUE AFUA_7G05020)-RELATED"/>
    <property type="match status" value="1"/>
</dbReference>
<dbReference type="Pfam" id="PF11735">
    <property type="entry name" value="CAP59_mtransfer"/>
    <property type="match status" value="2"/>
</dbReference>
<protein>
    <recommendedName>
        <fullName evidence="3">Bulb-type lectin domain-containing protein</fullName>
    </recommendedName>
</protein>
<reference evidence="1 2" key="1">
    <citation type="journal article" date="2014" name="Nat. Commun.">
        <title>Klebsormidium flaccidum genome reveals primary factors for plant terrestrial adaptation.</title>
        <authorList>
            <person name="Hori K."/>
            <person name="Maruyama F."/>
            <person name="Fujisawa T."/>
            <person name="Togashi T."/>
            <person name="Yamamoto N."/>
            <person name="Seo M."/>
            <person name="Sato S."/>
            <person name="Yamada T."/>
            <person name="Mori H."/>
            <person name="Tajima N."/>
            <person name="Moriyama T."/>
            <person name="Ikeuchi M."/>
            <person name="Watanabe M."/>
            <person name="Wada H."/>
            <person name="Kobayashi K."/>
            <person name="Saito M."/>
            <person name="Masuda T."/>
            <person name="Sasaki-Sekimoto Y."/>
            <person name="Mashiguchi K."/>
            <person name="Awai K."/>
            <person name="Shimojima M."/>
            <person name="Masuda S."/>
            <person name="Iwai M."/>
            <person name="Nobusawa T."/>
            <person name="Narise T."/>
            <person name="Kondo S."/>
            <person name="Saito H."/>
            <person name="Sato R."/>
            <person name="Murakawa M."/>
            <person name="Ihara Y."/>
            <person name="Oshima-Yamada Y."/>
            <person name="Ohtaka K."/>
            <person name="Satoh M."/>
            <person name="Sonobe K."/>
            <person name="Ishii M."/>
            <person name="Ohtani R."/>
            <person name="Kanamori-Sato M."/>
            <person name="Honoki R."/>
            <person name="Miyazaki D."/>
            <person name="Mochizuki H."/>
            <person name="Umetsu J."/>
            <person name="Higashi K."/>
            <person name="Shibata D."/>
            <person name="Kamiya Y."/>
            <person name="Sato N."/>
            <person name="Nakamura Y."/>
            <person name="Tabata S."/>
            <person name="Ida S."/>
            <person name="Kurokawa K."/>
            <person name="Ohta H."/>
        </authorList>
    </citation>
    <scope>NUCLEOTIDE SEQUENCE [LARGE SCALE GENOMIC DNA]</scope>
    <source>
        <strain evidence="1 2">NIES-2285</strain>
    </source>
</reference>
<dbReference type="InterPro" id="IPR036404">
    <property type="entry name" value="Jacalin-like_lectin_dom_sf"/>
</dbReference>
<name>A0A1Y1HPU1_KLENI</name>
<evidence type="ECO:0008006" key="3">
    <source>
        <dbReference type="Google" id="ProtNLM"/>
    </source>
</evidence>
<dbReference type="AlphaFoldDB" id="A0A1Y1HPU1"/>
<dbReference type="SUPFAM" id="SSF51110">
    <property type="entry name" value="alpha-D-mannose-specific plant lectins"/>
    <property type="match status" value="1"/>
</dbReference>
<dbReference type="OrthoDB" id="534846at2759"/>
<dbReference type="Gene3D" id="2.90.10.10">
    <property type="entry name" value="Bulb-type lectin domain"/>
    <property type="match status" value="1"/>
</dbReference>
<dbReference type="InterPro" id="IPR036426">
    <property type="entry name" value="Bulb-type_lectin_dom_sf"/>
</dbReference>
<dbReference type="Gene3D" id="2.100.10.30">
    <property type="entry name" value="Jacalin-like lectin domain"/>
    <property type="match status" value="1"/>
</dbReference>
<dbReference type="InterPro" id="IPR021047">
    <property type="entry name" value="Mannosyltransferase_CMT1"/>
</dbReference>
<dbReference type="SUPFAM" id="SSF51101">
    <property type="entry name" value="Mannose-binding lectins"/>
    <property type="match status" value="1"/>
</dbReference>
<evidence type="ECO:0000313" key="2">
    <source>
        <dbReference type="Proteomes" id="UP000054558"/>
    </source>
</evidence>
<accession>A0A1Y1HPU1</accession>
<sequence>MALSHFHRSGDIHSLVSEELETCSASKALRRETIRALPGDRRWTREACAEHWAEGIDRVAHVKLAKKRIFLAMNLKNNEQVFDHLRGELLLLADYLGPSRLYISIYESGSSDSTPQKLQTFKEELRLLQIPNMILTNGVGKRADQTRIDFLANARNTALAPLLHEIWHGPFGNHNAGKYYHGHGCCEPLSAIEVYASESKIYGIQFSFGGVRKGRVGSPLGELFALILKPKEVVVSVAGAGGNEVTKLVVTTSLGRMLAAGNVQQKGWESKGARLEDVRGYASEKAVHALSFAWAKDDGAPRPHPRFDRVLILNDGYLCLEDILLLLMHDAHMVTAVDTIGLREEEKTRRLQVYDTWVGRDVNGKEQGREFPLSNIPQFRQWFAEGKPFPVFCACHGAVNIDADVFYKKRITFRNRGWEGECAASEYSFLCKDIWRAYGNDTRIVMDPRVVIGVDEPAWEDVVLARSKKLPSHFKEAPFDVGIQPSPWRKLPDMDMSFVRDTLRHLRGLKLTVPRQVTCAPIHHESIREAALIGKYEENSQGVTVYPRGPWARAPECLTEADAYPSRNTDPGQSMYYFNSAGRQVFDQKRLTIGGGDRLVSPNFQYMFIMQKNRECVMHTMTTPFKPIWRWPMCDDPSINYIEFQGDGNLVAYAFDGSVKHATGTVQEPKKAAHMALGNDGHLVLRTKTGKVLWEAEREFLVEDTEWERRRPGKQIFIPVTLRGDDIELEAASAFGDLCRALTGRVFFSLVTLSDAPPVASESVITAVLLEFVCSFKSSGVASTLEEANALHFESFNEWSTGYAYSCAKAFPAVPTSFCPKSFVQEVRDSIRNPNGLEPCTKALMDGTSISEICCDRPSLE</sequence>